<reference evidence="2" key="1">
    <citation type="submission" date="2024-07" db="EMBL/GenBank/DDBJ databases">
        <title>Two chromosome-level genome assemblies of Korean endemic species Abeliophyllum distichum and Forsythia ovata (Oleaceae).</title>
        <authorList>
            <person name="Jang H."/>
        </authorList>
    </citation>
    <scope>NUCLEOTIDE SEQUENCE [LARGE SCALE GENOMIC DNA]</scope>
</reference>
<dbReference type="AlphaFoldDB" id="A0ABD1UNP1"/>
<protein>
    <submittedName>
        <fullName evidence="1">Uncharacterized protein</fullName>
    </submittedName>
</protein>
<name>A0ABD1UNP1_9LAMI</name>
<dbReference type="Proteomes" id="UP001604336">
    <property type="component" value="Unassembled WGS sequence"/>
</dbReference>
<accession>A0ABD1UNP1</accession>
<evidence type="ECO:0000313" key="2">
    <source>
        <dbReference type="Proteomes" id="UP001604336"/>
    </source>
</evidence>
<proteinExistence type="predicted"/>
<gene>
    <name evidence="1" type="ORF">Adt_11732</name>
</gene>
<comment type="caution">
    <text evidence="1">The sequence shown here is derived from an EMBL/GenBank/DDBJ whole genome shotgun (WGS) entry which is preliminary data.</text>
</comment>
<organism evidence="1 2">
    <name type="scientific">Abeliophyllum distichum</name>
    <dbReference type="NCBI Taxonomy" id="126358"/>
    <lineage>
        <taxon>Eukaryota</taxon>
        <taxon>Viridiplantae</taxon>
        <taxon>Streptophyta</taxon>
        <taxon>Embryophyta</taxon>
        <taxon>Tracheophyta</taxon>
        <taxon>Spermatophyta</taxon>
        <taxon>Magnoliopsida</taxon>
        <taxon>eudicotyledons</taxon>
        <taxon>Gunneridae</taxon>
        <taxon>Pentapetalae</taxon>
        <taxon>asterids</taxon>
        <taxon>lamiids</taxon>
        <taxon>Lamiales</taxon>
        <taxon>Oleaceae</taxon>
        <taxon>Forsythieae</taxon>
        <taxon>Abeliophyllum</taxon>
    </lineage>
</organism>
<dbReference type="EMBL" id="JBFOLK010000003">
    <property type="protein sequence ID" value="KAL2526678.1"/>
    <property type="molecule type" value="Genomic_DNA"/>
</dbReference>
<evidence type="ECO:0000313" key="1">
    <source>
        <dbReference type="EMBL" id="KAL2526678.1"/>
    </source>
</evidence>
<sequence length="114" mass="12939">MCNHYHTLGVIFSGTTATRGLGNASTQLPTTSKEERQLEDDFLNWGVHVYVENVDDVDKVSNTRRHEEIGIPGERQCKEPKISKSDKLKACMALWSSTVSLKNEEIELRTLYIK</sequence>
<keyword evidence="2" id="KW-1185">Reference proteome</keyword>